<name>A0ABW2L3L9_9BACT</name>
<dbReference type="RefSeq" id="WP_379708180.1">
    <property type="nucleotide sequence ID" value="NZ_JBHTBS010000001.1"/>
</dbReference>
<evidence type="ECO:0000313" key="1">
    <source>
        <dbReference type="EMBL" id="MFC7335751.1"/>
    </source>
</evidence>
<dbReference type="EMBL" id="JBHTBS010000001">
    <property type="protein sequence ID" value="MFC7335751.1"/>
    <property type="molecule type" value="Genomic_DNA"/>
</dbReference>
<gene>
    <name evidence="1" type="ORF">ACFQY0_01075</name>
</gene>
<dbReference type="Proteomes" id="UP001596472">
    <property type="component" value="Unassembled WGS sequence"/>
</dbReference>
<organism evidence="1 2">
    <name type="scientific">Haloferula chungangensis</name>
    <dbReference type="NCBI Taxonomy" id="1048331"/>
    <lineage>
        <taxon>Bacteria</taxon>
        <taxon>Pseudomonadati</taxon>
        <taxon>Verrucomicrobiota</taxon>
        <taxon>Verrucomicrobiia</taxon>
        <taxon>Verrucomicrobiales</taxon>
        <taxon>Verrucomicrobiaceae</taxon>
        <taxon>Haloferula</taxon>
    </lineage>
</organism>
<evidence type="ECO:0000313" key="2">
    <source>
        <dbReference type="Proteomes" id="UP001596472"/>
    </source>
</evidence>
<protein>
    <submittedName>
        <fullName evidence="1">Uncharacterized protein</fullName>
    </submittedName>
</protein>
<proteinExistence type="predicted"/>
<reference evidence="2" key="1">
    <citation type="journal article" date="2019" name="Int. J. Syst. Evol. Microbiol.">
        <title>The Global Catalogue of Microorganisms (GCM) 10K type strain sequencing project: providing services to taxonomists for standard genome sequencing and annotation.</title>
        <authorList>
            <consortium name="The Broad Institute Genomics Platform"/>
            <consortium name="The Broad Institute Genome Sequencing Center for Infectious Disease"/>
            <person name="Wu L."/>
            <person name="Ma J."/>
        </authorList>
    </citation>
    <scope>NUCLEOTIDE SEQUENCE [LARGE SCALE GENOMIC DNA]</scope>
    <source>
        <strain evidence="2">CGMCC 4.1467</strain>
    </source>
</reference>
<comment type="caution">
    <text evidence="1">The sequence shown here is derived from an EMBL/GenBank/DDBJ whole genome shotgun (WGS) entry which is preliminary data.</text>
</comment>
<sequence>MTKISKTRVIPNVQLESFDPSAADKKRITDAITELARLDGILAEITDLREFLDSAGARFAAGELTMAEAVSTLAVSANSTDRGLLQSALRTPIKRAIKTTIADVADVLDAFHDDKEAQLKTKCADLEAIERQSAEEVGIHADEFAPSDTLCRLRESFKRCKANRGCGREALHNVARELGIDV</sequence>
<keyword evidence="2" id="KW-1185">Reference proteome</keyword>
<accession>A0ABW2L3L9</accession>